<dbReference type="RefSeq" id="WP_234652308.1">
    <property type="nucleotide sequence ID" value="NZ_CP094997.1"/>
</dbReference>
<comment type="caution">
    <text evidence="1">The sequence shown here is derived from an EMBL/GenBank/DDBJ whole genome shotgun (WGS) entry which is preliminary data.</text>
</comment>
<organism evidence="1 2">
    <name type="scientific">Dyadobacter chenwenxiniae</name>
    <dbReference type="NCBI Taxonomy" id="2906456"/>
    <lineage>
        <taxon>Bacteria</taxon>
        <taxon>Pseudomonadati</taxon>
        <taxon>Bacteroidota</taxon>
        <taxon>Cytophagia</taxon>
        <taxon>Cytophagales</taxon>
        <taxon>Spirosomataceae</taxon>
        <taxon>Dyadobacter</taxon>
    </lineage>
</organism>
<proteinExistence type="predicted"/>
<evidence type="ECO:0000313" key="2">
    <source>
        <dbReference type="Proteomes" id="UP001139000"/>
    </source>
</evidence>
<dbReference type="AlphaFoldDB" id="A0A9X1PF34"/>
<dbReference type="Pfam" id="PF04860">
    <property type="entry name" value="Phage_portal"/>
    <property type="match status" value="1"/>
</dbReference>
<dbReference type="EMBL" id="JAJTTC010000001">
    <property type="protein sequence ID" value="MCF0059957.1"/>
    <property type="molecule type" value="Genomic_DNA"/>
</dbReference>
<dbReference type="Proteomes" id="UP001139000">
    <property type="component" value="Unassembled WGS sequence"/>
</dbReference>
<dbReference type="InterPro" id="IPR006944">
    <property type="entry name" value="Phage/GTA_portal"/>
</dbReference>
<keyword evidence="2" id="KW-1185">Reference proteome</keyword>
<name>A0A9X1PF34_9BACT</name>
<gene>
    <name evidence="1" type="ORF">LXM26_00520</name>
</gene>
<accession>A0A9X1PF34</accession>
<protein>
    <submittedName>
        <fullName evidence="1">Phage portal protein</fullName>
    </submittedName>
</protein>
<evidence type="ECO:0000313" key="1">
    <source>
        <dbReference type="EMBL" id="MCF0059957.1"/>
    </source>
</evidence>
<sequence>MGFLGDFYNKNIKLKRQNAPSVVGVSQPLRMQFRFMGVNQFVWNTVTTDDFVENGFLGNGVVFTVQDWKSQKCATARPLVYQKRDEKSYRQYKSFLTNPTKDSFLRARDIQFKALEEISGHEMQNVLDNPNPFMTRFEFEYGLTAYLDLTGDGYIFGARDSIDGTTGKIREMYLPQAQDVAGVMNGYEITKYYLQSNPGTYIDARNVCHLRNFNPTRRIIGQYHKGLSRLHALSPLVDSYRENITAEASIYADKGVRTMVFPKGQMDPNEGSIEQKQSMRDLFNQQLKESSAGGIITSSVEVGSINLGFNPKDLGLVESRQDIKIDICAAYHIPPELFGWGAHSAYENLPTNRKIAITDAVLPEYEKRINKYNQWLTPSYDPDGKQGLVIGYNLDDFNELQPDRNELATWMERVPGLTANQWLEAFGYGAGNDENANKMLISTKFKLLEQIGVESFEGRPGNPFENEDENG</sequence>
<reference evidence="1" key="1">
    <citation type="submission" date="2021-12" db="EMBL/GenBank/DDBJ databases">
        <title>Novel species in genus Dyadobacter.</title>
        <authorList>
            <person name="Ma C."/>
        </authorList>
    </citation>
    <scope>NUCLEOTIDE SEQUENCE</scope>
    <source>
        <strain evidence="1">LJ419</strain>
    </source>
</reference>